<comment type="function">
    <text evidence="1 9">The alpha subunit is responsible for the aldol cleavage of indoleglycerol phosphate to indole and glyceraldehyde 3-phosphate.</text>
</comment>
<dbReference type="NCBIfam" id="TIGR00262">
    <property type="entry name" value="trpA"/>
    <property type="match status" value="1"/>
</dbReference>
<dbReference type="GO" id="GO:0004834">
    <property type="term" value="F:tryptophan synthase activity"/>
    <property type="evidence" value="ECO:0007669"/>
    <property type="project" value="UniProtKB-UniRule"/>
</dbReference>
<dbReference type="Proteomes" id="UP000276770">
    <property type="component" value="Unassembled WGS sequence"/>
</dbReference>
<evidence type="ECO:0000256" key="10">
    <source>
        <dbReference type="RuleBase" id="RU003662"/>
    </source>
</evidence>
<name>A0A3L7JXA7_9BACI</name>
<evidence type="ECO:0000256" key="2">
    <source>
        <dbReference type="ARBA" id="ARBA00004733"/>
    </source>
</evidence>
<dbReference type="InterPro" id="IPR011060">
    <property type="entry name" value="RibuloseP-bd_barrel"/>
</dbReference>
<evidence type="ECO:0000256" key="6">
    <source>
        <dbReference type="ARBA" id="ARBA00023141"/>
    </source>
</evidence>
<organism evidence="11 12">
    <name type="scientific">Falsibacillus albus</name>
    <dbReference type="NCBI Taxonomy" id="2478915"/>
    <lineage>
        <taxon>Bacteria</taxon>
        <taxon>Bacillati</taxon>
        <taxon>Bacillota</taxon>
        <taxon>Bacilli</taxon>
        <taxon>Bacillales</taxon>
        <taxon>Bacillaceae</taxon>
        <taxon>Falsibacillus</taxon>
    </lineage>
</organism>
<reference evidence="11 12" key="1">
    <citation type="submission" date="2018-10" db="EMBL/GenBank/DDBJ databases">
        <title>Falsibacillus sp. genome draft.</title>
        <authorList>
            <person name="Shi S."/>
        </authorList>
    </citation>
    <scope>NUCLEOTIDE SEQUENCE [LARGE SCALE GENOMIC DNA]</scope>
    <source>
        <strain evidence="11 12">GY 10110</strain>
    </source>
</reference>
<gene>
    <name evidence="9" type="primary">trpA</name>
    <name evidence="11" type="ORF">D9X91_10050</name>
</gene>
<dbReference type="Pfam" id="PF00290">
    <property type="entry name" value="Trp_syntA"/>
    <property type="match status" value="1"/>
</dbReference>
<dbReference type="OrthoDB" id="9804578at2"/>
<dbReference type="FunFam" id="3.20.20.70:FF:000037">
    <property type="entry name" value="Tryptophan synthase alpha chain"/>
    <property type="match status" value="1"/>
</dbReference>
<evidence type="ECO:0000256" key="3">
    <source>
        <dbReference type="ARBA" id="ARBA00011270"/>
    </source>
</evidence>
<keyword evidence="5 9" id="KW-0822">Tryptophan biosynthesis</keyword>
<dbReference type="Gene3D" id="3.20.20.70">
    <property type="entry name" value="Aldolase class I"/>
    <property type="match status" value="1"/>
</dbReference>
<evidence type="ECO:0000256" key="9">
    <source>
        <dbReference type="HAMAP-Rule" id="MF_00131"/>
    </source>
</evidence>
<keyword evidence="7 9" id="KW-0456">Lyase</keyword>
<dbReference type="PROSITE" id="PS00167">
    <property type="entry name" value="TRP_SYNTHASE_ALPHA"/>
    <property type="match status" value="1"/>
</dbReference>
<evidence type="ECO:0000256" key="7">
    <source>
        <dbReference type="ARBA" id="ARBA00023239"/>
    </source>
</evidence>
<dbReference type="AlphaFoldDB" id="A0A3L7JXA7"/>
<feature type="active site" description="Proton acceptor" evidence="9">
    <location>
        <position position="51"/>
    </location>
</feature>
<evidence type="ECO:0000256" key="5">
    <source>
        <dbReference type="ARBA" id="ARBA00022822"/>
    </source>
</evidence>
<dbReference type="InterPro" id="IPR013785">
    <property type="entry name" value="Aldolase_TIM"/>
</dbReference>
<dbReference type="HAMAP" id="MF_00131">
    <property type="entry name" value="Trp_synth_alpha"/>
    <property type="match status" value="1"/>
</dbReference>
<dbReference type="InterPro" id="IPR002028">
    <property type="entry name" value="Trp_synthase_suA"/>
</dbReference>
<comment type="similarity">
    <text evidence="9 10">Belongs to the TrpA family.</text>
</comment>
<sequence>MSKVKLENAIHSKIEKGGKVFIPYIMAGDGGLRALEEQILFLQEAGVTAIELGIPFSDPVADGPTIQEAGKRALNEGTTLTGVLNELKSIKSSIEVPIILMTYVNPIFIYGIARFAADCKEAGVSGVIIPDVPVEEMEILSGSLKQAEIAIIQLATLTSPIERIKKISSLSEGFLYAVTVKGITGARAAFNVDVEEYLEEIKAISKVPVLAGFGISTSAHVESMASHCDGVIVGSKIIELLNNGEKDEIKELVAAVK</sequence>
<proteinExistence type="inferred from homology"/>
<dbReference type="PANTHER" id="PTHR43406">
    <property type="entry name" value="TRYPTOPHAN SYNTHASE, ALPHA CHAIN"/>
    <property type="match status" value="1"/>
</dbReference>
<comment type="subunit">
    <text evidence="3 9">Tetramer of two alpha and two beta chains.</text>
</comment>
<dbReference type="SUPFAM" id="SSF51366">
    <property type="entry name" value="Ribulose-phoshate binding barrel"/>
    <property type="match status" value="1"/>
</dbReference>
<keyword evidence="6 9" id="KW-0057">Aromatic amino acid biosynthesis</keyword>
<evidence type="ECO:0000256" key="4">
    <source>
        <dbReference type="ARBA" id="ARBA00022605"/>
    </source>
</evidence>
<evidence type="ECO:0000256" key="8">
    <source>
        <dbReference type="ARBA" id="ARBA00049047"/>
    </source>
</evidence>
<comment type="catalytic activity">
    <reaction evidence="8 9">
        <text>(1S,2R)-1-C-(indol-3-yl)glycerol 3-phosphate + L-serine = D-glyceraldehyde 3-phosphate + L-tryptophan + H2O</text>
        <dbReference type="Rhea" id="RHEA:10532"/>
        <dbReference type="ChEBI" id="CHEBI:15377"/>
        <dbReference type="ChEBI" id="CHEBI:33384"/>
        <dbReference type="ChEBI" id="CHEBI:57912"/>
        <dbReference type="ChEBI" id="CHEBI:58866"/>
        <dbReference type="ChEBI" id="CHEBI:59776"/>
        <dbReference type="EC" id="4.2.1.20"/>
    </reaction>
</comment>
<accession>A0A3L7JXA7</accession>
<dbReference type="InterPro" id="IPR018204">
    <property type="entry name" value="Trp_synthase_alpha_AS"/>
</dbReference>
<dbReference type="UniPathway" id="UPA00035">
    <property type="reaction ID" value="UER00044"/>
</dbReference>
<dbReference type="CDD" id="cd04724">
    <property type="entry name" value="Tryptophan_synthase_alpha"/>
    <property type="match status" value="1"/>
</dbReference>
<feature type="active site" description="Proton acceptor" evidence="9">
    <location>
        <position position="62"/>
    </location>
</feature>
<evidence type="ECO:0000313" key="12">
    <source>
        <dbReference type="Proteomes" id="UP000276770"/>
    </source>
</evidence>
<dbReference type="EMBL" id="RCVZ01000006">
    <property type="protein sequence ID" value="RLQ95373.1"/>
    <property type="molecule type" value="Genomic_DNA"/>
</dbReference>
<dbReference type="GO" id="GO:0005829">
    <property type="term" value="C:cytosol"/>
    <property type="evidence" value="ECO:0007669"/>
    <property type="project" value="TreeGrafter"/>
</dbReference>
<evidence type="ECO:0000313" key="11">
    <source>
        <dbReference type="EMBL" id="RLQ95373.1"/>
    </source>
</evidence>
<dbReference type="EC" id="4.2.1.20" evidence="9"/>
<dbReference type="PANTHER" id="PTHR43406:SF1">
    <property type="entry name" value="TRYPTOPHAN SYNTHASE ALPHA CHAIN, CHLOROPLASTIC"/>
    <property type="match status" value="1"/>
</dbReference>
<keyword evidence="12" id="KW-1185">Reference proteome</keyword>
<dbReference type="RefSeq" id="WP_121680488.1">
    <property type="nucleotide sequence ID" value="NZ_RCVZ01000006.1"/>
</dbReference>
<keyword evidence="4 9" id="KW-0028">Amino-acid biosynthesis</keyword>
<protein>
    <recommendedName>
        <fullName evidence="9">Tryptophan synthase alpha chain</fullName>
        <ecNumber evidence="9">4.2.1.20</ecNumber>
    </recommendedName>
</protein>
<comment type="pathway">
    <text evidence="2 9">Amino-acid biosynthesis; L-tryptophan biosynthesis; L-tryptophan from chorismate: step 5/5.</text>
</comment>
<evidence type="ECO:0000256" key="1">
    <source>
        <dbReference type="ARBA" id="ARBA00003365"/>
    </source>
</evidence>
<comment type="caution">
    <text evidence="11">The sequence shown here is derived from an EMBL/GenBank/DDBJ whole genome shotgun (WGS) entry which is preliminary data.</text>
</comment>